<keyword evidence="1" id="KW-0732">Signal</keyword>
<organism evidence="2 3">
    <name type="scientific">Amycolatopsis alkalitolerans</name>
    <dbReference type="NCBI Taxonomy" id="2547244"/>
    <lineage>
        <taxon>Bacteria</taxon>
        <taxon>Bacillati</taxon>
        <taxon>Actinomycetota</taxon>
        <taxon>Actinomycetes</taxon>
        <taxon>Pseudonocardiales</taxon>
        <taxon>Pseudonocardiaceae</taxon>
        <taxon>Amycolatopsis</taxon>
    </lineage>
</organism>
<proteinExistence type="predicted"/>
<name>A0A5C4LW68_9PSEU</name>
<evidence type="ECO:0000256" key="1">
    <source>
        <dbReference type="SAM" id="SignalP"/>
    </source>
</evidence>
<evidence type="ECO:0000313" key="3">
    <source>
        <dbReference type="Proteomes" id="UP000305546"/>
    </source>
</evidence>
<protein>
    <submittedName>
        <fullName evidence="2">Uncharacterized protein</fullName>
    </submittedName>
</protein>
<evidence type="ECO:0000313" key="2">
    <source>
        <dbReference type="EMBL" id="TNC23682.1"/>
    </source>
</evidence>
<feature type="chain" id="PRO_5023036321" evidence="1">
    <location>
        <begin position="31"/>
        <end position="170"/>
    </location>
</feature>
<gene>
    <name evidence="2" type="ORF">FG385_20120</name>
</gene>
<dbReference type="RefSeq" id="WP_139098324.1">
    <property type="nucleotide sequence ID" value="NZ_VDFW01000018.1"/>
</dbReference>
<sequence length="170" mass="16974">MRTSIRAGLIVGALLTAVLGAGCTPAPSTATTQVPSVSLPAPKTPPPPAATLVPAAAVGEVRVEPGPFTDRVRLTGLRLDAAASTVQGHLAITSDISDVLALDVHAAFYDAQGRLLGTGTFHYEEEEPTGGATHTGPRAVTSGIDVAVAAAPAVADATAVVVSIPVLVNE</sequence>
<dbReference type="PROSITE" id="PS51257">
    <property type="entry name" value="PROKAR_LIPOPROTEIN"/>
    <property type="match status" value="1"/>
</dbReference>
<feature type="signal peptide" evidence="1">
    <location>
        <begin position="1"/>
        <end position="30"/>
    </location>
</feature>
<reference evidence="2 3" key="1">
    <citation type="submission" date="2019-06" db="EMBL/GenBank/DDBJ databases">
        <title>Amycolatopsis alkalitolerans sp. nov., isolated from Gastrodia elata Blume.</title>
        <authorList>
            <person name="Narsing Rao M.P."/>
            <person name="Li W.J."/>
        </authorList>
    </citation>
    <scope>NUCLEOTIDE SEQUENCE [LARGE SCALE GENOMIC DNA]</scope>
    <source>
        <strain evidence="2 3">SYSUP0005</strain>
    </source>
</reference>
<comment type="caution">
    <text evidence="2">The sequence shown here is derived from an EMBL/GenBank/DDBJ whole genome shotgun (WGS) entry which is preliminary data.</text>
</comment>
<dbReference type="Proteomes" id="UP000305546">
    <property type="component" value="Unassembled WGS sequence"/>
</dbReference>
<dbReference type="EMBL" id="VDFW01000018">
    <property type="protein sequence ID" value="TNC23682.1"/>
    <property type="molecule type" value="Genomic_DNA"/>
</dbReference>
<accession>A0A5C4LW68</accession>
<keyword evidence="3" id="KW-1185">Reference proteome</keyword>
<dbReference type="OrthoDB" id="4565789at2"/>
<dbReference type="AlphaFoldDB" id="A0A5C4LW68"/>